<gene>
    <name evidence="5" type="ORF">G3570_10550</name>
</gene>
<dbReference type="AlphaFoldDB" id="A0A6M1T0P5"/>
<dbReference type="GO" id="GO:0009253">
    <property type="term" value="P:peptidoglycan catabolic process"/>
    <property type="evidence" value="ECO:0007669"/>
    <property type="project" value="InterPro"/>
</dbReference>
<proteinExistence type="predicted"/>
<evidence type="ECO:0000259" key="4">
    <source>
        <dbReference type="SMART" id="SM00646"/>
    </source>
</evidence>
<dbReference type="EC" id="3.5.1.28" evidence="2"/>
<dbReference type="Pfam" id="PF01520">
    <property type="entry name" value="Amidase_3"/>
    <property type="match status" value="1"/>
</dbReference>
<sequence length="235" mass="26365">MKFDVVVIDPGHGGKDVGAIGYKGVQEKDIVLNIAKKVGGYINEYLPEVKVVYTRDDDTFIDLEERGPIANKAEGDLFVSIHANKFHNKYPHGTETYFLGLEKSKSALEVMKRENNVINGDGFDPDKVLSPEELLVYELQNSGYIATSEKLAGMVENQFSDRAQRKSRGVKQGRLVVLYQASMPAILVETGFLSNPSEQRFLSSDYGQSIIASAIFRAIRNYKEEYEKSQHFNTN</sequence>
<feature type="domain" description="MurNAc-LAA" evidence="4">
    <location>
        <begin position="69"/>
        <end position="220"/>
    </location>
</feature>
<protein>
    <recommendedName>
        <fullName evidence="2">N-acetylmuramoyl-L-alanine amidase</fullName>
        <ecNumber evidence="2">3.5.1.28</ecNumber>
    </recommendedName>
</protein>
<dbReference type="EMBL" id="JAALLT010000003">
    <property type="protein sequence ID" value="NGP77074.1"/>
    <property type="molecule type" value="Genomic_DNA"/>
</dbReference>
<dbReference type="CDD" id="cd02696">
    <property type="entry name" value="MurNAc-LAA"/>
    <property type="match status" value="1"/>
</dbReference>
<dbReference type="FunFam" id="3.40.630.40:FF:000005">
    <property type="entry name" value="N-acetylmuramoyl-L-alanine amidase (AmiA)"/>
    <property type="match status" value="1"/>
</dbReference>
<dbReference type="SMART" id="SM00646">
    <property type="entry name" value="Ami_3"/>
    <property type="match status" value="1"/>
</dbReference>
<evidence type="ECO:0000256" key="1">
    <source>
        <dbReference type="ARBA" id="ARBA00001561"/>
    </source>
</evidence>
<dbReference type="Proteomes" id="UP000473278">
    <property type="component" value="Unassembled WGS sequence"/>
</dbReference>
<reference evidence="5 6" key="1">
    <citation type="submission" date="2020-02" db="EMBL/GenBank/DDBJ databases">
        <title>Balneolaceae bacterium YR4-1, complete genome.</title>
        <authorList>
            <person name="Li Y."/>
            <person name="Wu S."/>
        </authorList>
    </citation>
    <scope>NUCLEOTIDE SEQUENCE [LARGE SCALE GENOMIC DNA]</scope>
    <source>
        <strain evidence="5 6">YR4-1</strain>
    </source>
</reference>
<keyword evidence="6" id="KW-1185">Reference proteome</keyword>
<accession>A0A6M1T0P5</accession>
<keyword evidence="3" id="KW-0378">Hydrolase</keyword>
<organism evidence="5 6">
    <name type="scientific">Halalkalibaculum roseum</name>
    <dbReference type="NCBI Taxonomy" id="2709311"/>
    <lineage>
        <taxon>Bacteria</taxon>
        <taxon>Pseudomonadati</taxon>
        <taxon>Balneolota</taxon>
        <taxon>Balneolia</taxon>
        <taxon>Balneolales</taxon>
        <taxon>Balneolaceae</taxon>
        <taxon>Halalkalibaculum</taxon>
    </lineage>
</organism>
<dbReference type="PANTHER" id="PTHR30404">
    <property type="entry name" value="N-ACETYLMURAMOYL-L-ALANINE AMIDASE"/>
    <property type="match status" value="1"/>
</dbReference>
<dbReference type="PANTHER" id="PTHR30404:SF0">
    <property type="entry name" value="N-ACETYLMURAMOYL-L-ALANINE AMIDASE AMIC"/>
    <property type="match status" value="1"/>
</dbReference>
<evidence type="ECO:0000313" key="6">
    <source>
        <dbReference type="Proteomes" id="UP000473278"/>
    </source>
</evidence>
<dbReference type="SUPFAM" id="SSF53187">
    <property type="entry name" value="Zn-dependent exopeptidases"/>
    <property type="match status" value="1"/>
</dbReference>
<dbReference type="InterPro" id="IPR002508">
    <property type="entry name" value="MurNAc-LAA_cat"/>
</dbReference>
<comment type="caution">
    <text evidence="5">The sequence shown here is derived from an EMBL/GenBank/DDBJ whole genome shotgun (WGS) entry which is preliminary data.</text>
</comment>
<evidence type="ECO:0000256" key="3">
    <source>
        <dbReference type="ARBA" id="ARBA00022801"/>
    </source>
</evidence>
<dbReference type="GO" id="GO:0008745">
    <property type="term" value="F:N-acetylmuramoyl-L-alanine amidase activity"/>
    <property type="evidence" value="ECO:0007669"/>
    <property type="project" value="UniProtKB-EC"/>
</dbReference>
<evidence type="ECO:0000313" key="5">
    <source>
        <dbReference type="EMBL" id="NGP77074.1"/>
    </source>
</evidence>
<comment type="catalytic activity">
    <reaction evidence="1">
        <text>Hydrolyzes the link between N-acetylmuramoyl residues and L-amino acid residues in certain cell-wall glycopeptides.</text>
        <dbReference type="EC" id="3.5.1.28"/>
    </reaction>
</comment>
<name>A0A6M1T0P5_9BACT</name>
<evidence type="ECO:0000256" key="2">
    <source>
        <dbReference type="ARBA" id="ARBA00011901"/>
    </source>
</evidence>
<dbReference type="InterPro" id="IPR050695">
    <property type="entry name" value="N-acetylmuramoyl_amidase_3"/>
</dbReference>
<dbReference type="Gene3D" id="3.40.630.40">
    <property type="entry name" value="Zn-dependent exopeptidases"/>
    <property type="match status" value="1"/>
</dbReference>
<dbReference type="GO" id="GO:0030288">
    <property type="term" value="C:outer membrane-bounded periplasmic space"/>
    <property type="evidence" value="ECO:0007669"/>
    <property type="project" value="TreeGrafter"/>
</dbReference>